<dbReference type="CDD" id="cd00859">
    <property type="entry name" value="HisRS_anticodon"/>
    <property type="match status" value="1"/>
</dbReference>
<evidence type="ECO:0000256" key="9">
    <source>
        <dbReference type="HAMAP-Rule" id="MF_00127"/>
    </source>
</evidence>
<evidence type="ECO:0000256" key="1">
    <source>
        <dbReference type="ARBA" id="ARBA00008226"/>
    </source>
</evidence>
<protein>
    <recommendedName>
        <fullName evidence="9">Histidine--tRNA ligase</fullName>
        <ecNumber evidence="9">6.1.1.21</ecNumber>
    </recommendedName>
    <alternativeName>
        <fullName evidence="9">Histidyl-tRNA synthetase</fullName>
        <shortName evidence="9">HisRS</shortName>
    </alternativeName>
</protein>
<evidence type="ECO:0000256" key="3">
    <source>
        <dbReference type="ARBA" id="ARBA00022598"/>
    </source>
</evidence>
<dbReference type="EC" id="6.1.1.21" evidence="9"/>
<comment type="catalytic activity">
    <reaction evidence="8 9">
        <text>tRNA(His) + L-histidine + ATP = L-histidyl-tRNA(His) + AMP + diphosphate + H(+)</text>
        <dbReference type="Rhea" id="RHEA:17313"/>
        <dbReference type="Rhea" id="RHEA-COMP:9665"/>
        <dbReference type="Rhea" id="RHEA-COMP:9689"/>
        <dbReference type="ChEBI" id="CHEBI:15378"/>
        <dbReference type="ChEBI" id="CHEBI:30616"/>
        <dbReference type="ChEBI" id="CHEBI:33019"/>
        <dbReference type="ChEBI" id="CHEBI:57595"/>
        <dbReference type="ChEBI" id="CHEBI:78442"/>
        <dbReference type="ChEBI" id="CHEBI:78527"/>
        <dbReference type="ChEBI" id="CHEBI:456215"/>
        <dbReference type="EC" id="6.1.1.21"/>
    </reaction>
</comment>
<dbReference type="GO" id="GO:0005737">
    <property type="term" value="C:cytoplasm"/>
    <property type="evidence" value="ECO:0007669"/>
    <property type="project" value="UniProtKB-SubCell"/>
</dbReference>
<dbReference type="Gene3D" id="3.40.50.800">
    <property type="entry name" value="Anticodon-binding domain"/>
    <property type="match status" value="1"/>
</dbReference>
<dbReference type="InterPro" id="IPR004154">
    <property type="entry name" value="Anticodon-bd"/>
</dbReference>
<sequence length="417" mass="46894">MNKITKIKGFADLFPPESTVYVQMEETARQVFSAYGCNEVRIPIVEKTELFARTIGGETDIVQKEMYTFQDRKGRSLTLRPEATAGMVRAFIESGPSQGSIAKYFTLGPMFRYERPQKGRMRQFHQIDVEFFGPTTPQADGELILMLWHYLTALKLDNFHLEINSLGCPKCRPQFKQKLLSFLQHIDESKLCADCKRRKQTNPLRVLDCKVSTCKEMVASAPKIIDSLCLECQKHFKDVLAILDKAGLNYTLNHLLVRGLDYYQRTTFEIIAENPNIGSQSAIAGGGRYDGLVKNLGGPDIPGLGFACGMERIALLLDKQNNFKQDFFLAVLSDKALNQAILLAQKLRNKGFKGEVSFEAKSLKSQLRYAHKKEVKTCLILGEDELSSGVIQAKNMETGLQQTIALEDIEQALGINF</sequence>
<evidence type="ECO:0000256" key="10">
    <source>
        <dbReference type="PIRSR" id="PIRSR001549-1"/>
    </source>
</evidence>
<feature type="binding site" evidence="10">
    <location>
        <begin position="262"/>
        <end position="263"/>
    </location>
    <ligand>
        <name>L-histidine</name>
        <dbReference type="ChEBI" id="CHEBI:57595"/>
    </ligand>
</feature>
<evidence type="ECO:0000256" key="5">
    <source>
        <dbReference type="ARBA" id="ARBA00022840"/>
    </source>
</evidence>
<dbReference type="NCBIfam" id="TIGR00442">
    <property type="entry name" value="hisS"/>
    <property type="match status" value="1"/>
</dbReference>
<evidence type="ECO:0000259" key="11">
    <source>
        <dbReference type="PROSITE" id="PS50862"/>
    </source>
</evidence>
<keyword evidence="5 9" id="KW-0067">ATP-binding</keyword>
<dbReference type="InterPro" id="IPR041715">
    <property type="entry name" value="HisRS-like_core"/>
</dbReference>
<reference evidence="12 13" key="1">
    <citation type="submission" date="2016-10" db="EMBL/GenBank/DDBJ databases">
        <authorList>
            <person name="de Groot N.N."/>
        </authorList>
    </citation>
    <scope>NUCLEOTIDE SEQUENCE [LARGE SCALE GENOMIC DNA]</scope>
    <source>
        <strain evidence="12 13">DSM 15269</strain>
    </source>
</reference>
<evidence type="ECO:0000256" key="8">
    <source>
        <dbReference type="ARBA" id="ARBA00047639"/>
    </source>
</evidence>
<keyword evidence="13" id="KW-1185">Reference proteome</keyword>
<evidence type="ECO:0000256" key="4">
    <source>
        <dbReference type="ARBA" id="ARBA00022741"/>
    </source>
</evidence>
<dbReference type="GO" id="GO:0006427">
    <property type="term" value="P:histidyl-tRNA aminoacylation"/>
    <property type="evidence" value="ECO:0007669"/>
    <property type="project" value="UniProtKB-UniRule"/>
</dbReference>
<gene>
    <name evidence="9" type="primary">hisS</name>
    <name evidence="12" type="ORF">SAMN04488516_10660</name>
</gene>
<feature type="binding site" evidence="10">
    <location>
        <position position="112"/>
    </location>
    <ligand>
        <name>L-histidine</name>
        <dbReference type="ChEBI" id="CHEBI:57595"/>
    </ligand>
</feature>
<dbReference type="SUPFAM" id="SSF55681">
    <property type="entry name" value="Class II aaRS and biotin synthetases"/>
    <property type="match status" value="1"/>
</dbReference>
<evidence type="ECO:0000256" key="6">
    <source>
        <dbReference type="ARBA" id="ARBA00022917"/>
    </source>
</evidence>
<dbReference type="Pfam" id="PF13393">
    <property type="entry name" value="tRNA-synt_His"/>
    <property type="match status" value="1"/>
</dbReference>
<dbReference type="Proteomes" id="UP000199602">
    <property type="component" value="Unassembled WGS sequence"/>
</dbReference>
<dbReference type="InterPro" id="IPR033656">
    <property type="entry name" value="HisRS_anticodon"/>
</dbReference>
<dbReference type="RefSeq" id="WP_092065329.1">
    <property type="nucleotide sequence ID" value="NZ_FNIN01000006.1"/>
</dbReference>
<feature type="binding site" evidence="10">
    <location>
        <begin position="82"/>
        <end position="84"/>
    </location>
    <ligand>
        <name>L-histidine</name>
        <dbReference type="ChEBI" id="CHEBI:57595"/>
    </ligand>
</feature>
<dbReference type="OrthoDB" id="9800814at2"/>
<comment type="subcellular location">
    <subcellularLocation>
        <location evidence="9">Cytoplasm</location>
    </subcellularLocation>
</comment>
<keyword evidence="4 9" id="KW-0547">Nucleotide-binding</keyword>
<dbReference type="PANTHER" id="PTHR43707:SF1">
    <property type="entry name" value="HISTIDINE--TRNA LIGASE, MITOCHONDRIAL-RELATED"/>
    <property type="match status" value="1"/>
</dbReference>
<dbReference type="InterPro" id="IPR036621">
    <property type="entry name" value="Anticodon-bd_dom_sf"/>
</dbReference>
<dbReference type="SUPFAM" id="SSF52954">
    <property type="entry name" value="Class II aaRS ABD-related"/>
    <property type="match status" value="1"/>
</dbReference>
<name>A0A1H0DYZ2_9BACT</name>
<feature type="binding site" evidence="10">
    <location>
        <position position="126"/>
    </location>
    <ligand>
        <name>L-histidine</name>
        <dbReference type="ChEBI" id="CHEBI:57595"/>
    </ligand>
</feature>
<dbReference type="STRING" id="206665.SAMN04488516_10660"/>
<dbReference type="Pfam" id="PF03129">
    <property type="entry name" value="HGTP_anticodon"/>
    <property type="match status" value="1"/>
</dbReference>
<dbReference type="EMBL" id="FNIN01000006">
    <property type="protein sequence ID" value="SDN75298.1"/>
    <property type="molecule type" value="Genomic_DNA"/>
</dbReference>
<keyword evidence="7 9" id="KW-0030">Aminoacyl-tRNA synthetase</keyword>
<dbReference type="Gene3D" id="3.30.930.10">
    <property type="entry name" value="Bira Bifunctional Protein, Domain 2"/>
    <property type="match status" value="1"/>
</dbReference>
<feature type="binding site" evidence="10">
    <location>
        <position position="258"/>
    </location>
    <ligand>
        <name>L-histidine</name>
        <dbReference type="ChEBI" id="CHEBI:57595"/>
    </ligand>
</feature>
<proteinExistence type="inferred from homology"/>
<evidence type="ECO:0000313" key="12">
    <source>
        <dbReference type="EMBL" id="SDN75298.1"/>
    </source>
</evidence>
<dbReference type="HAMAP" id="MF_00127">
    <property type="entry name" value="His_tRNA_synth"/>
    <property type="match status" value="1"/>
</dbReference>
<keyword evidence="9" id="KW-0963">Cytoplasm</keyword>
<dbReference type="InterPro" id="IPR045864">
    <property type="entry name" value="aa-tRNA-synth_II/BPL/LPL"/>
</dbReference>
<dbReference type="GO" id="GO:0005524">
    <property type="term" value="F:ATP binding"/>
    <property type="evidence" value="ECO:0007669"/>
    <property type="project" value="UniProtKB-UniRule"/>
</dbReference>
<dbReference type="InterPro" id="IPR015807">
    <property type="entry name" value="His-tRNA-ligase"/>
</dbReference>
<dbReference type="GO" id="GO:0004821">
    <property type="term" value="F:histidine-tRNA ligase activity"/>
    <property type="evidence" value="ECO:0007669"/>
    <property type="project" value="UniProtKB-UniRule"/>
</dbReference>
<comment type="subunit">
    <text evidence="2 9">Homodimer.</text>
</comment>
<dbReference type="PANTHER" id="PTHR43707">
    <property type="entry name" value="HISTIDYL-TRNA SYNTHETASE"/>
    <property type="match status" value="1"/>
</dbReference>
<evidence type="ECO:0000313" key="13">
    <source>
        <dbReference type="Proteomes" id="UP000199602"/>
    </source>
</evidence>
<organism evidence="12 13">
    <name type="scientific">Desulfonauticus submarinus</name>
    <dbReference type="NCBI Taxonomy" id="206665"/>
    <lineage>
        <taxon>Bacteria</taxon>
        <taxon>Pseudomonadati</taxon>
        <taxon>Thermodesulfobacteriota</taxon>
        <taxon>Desulfovibrionia</taxon>
        <taxon>Desulfovibrionales</taxon>
        <taxon>Desulfonauticaceae</taxon>
        <taxon>Desulfonauticus</taxon>
    </lineage>
</organism>
<dbReference type="AlphaFoldDB" id="A0A1H0DYZ2"/>
<feature type="binding site" evidence="10">
    <location>
        <position position="130"/>
    </location>
    <ligand>
        <name>L-histidine</name>
        <dbReference type="ChEBI" id="CHEBI:57595"/>
    </ligand>
</feature>
<feature type="domain" description="Aminoacyl-transfer RNA synthetases class-II family profile" evidence="11">
    <location>
        <begin position="24"/>
        <end position="317"/>
    </location>
</feature>
<dbReference type="InterPro" id="IPR006195">
    <property type="entry name" value="aa-tRNA-synth_II"/>
</dbReference>
<keyword evidence="3 9" id="KW-0436">Ligase</keyword>
<dbReference type="InterPro" id="IPR004516">
    <property type="entry name" value="HisRS/HisZ"/>
</dbReference>
<comment type="similarity">
    <text evidence="1 9">Belongs to the class-II aminoacyl-tRNA synthetase family.</text>
</comment>
<evidence type="ECO:0000256" key="7">
    <source>
        <dbReference type="ARBA" id="ARBA00023146"/>
    </source>
</evidence>
<keyword evidence="6 9" id="KW-0648">Protein biosynthesis</keyword>
<dbReference type="PIRSF" id="PIRSF001549">
    <property type="entry name" value="His-tRNA_synth"/>
    <property type="match status" value="1"/>
</dbReference>
<dbReference type="PROSITE" id="PS50862">
    <property type="entry name" value="AA_TRNA_LIGASE_II"/>
    <property type="match status" value="1"/>
</dbReference>
<accession>A0A1H0DYZ2</accession>
<evidence type="ECO:0000256" key="2">
    <source>
        <dbReference type="ARBA" id="ARBA00011738"/>
    </source>
</evidence>
<dbReference type="CDD" id="cd00773">
    <property type="entry name" value="HisRS-like_core"/>
    <property type="match status" value="1"/>
</dbReference>